<proteinExistence type="predicted"/>
<dbReference type="Proteomes" id="UP000309133">
    <property type="component" value="Unassembled WGS sequence"/>
</dbReference>
<evidence type="ECO:0000313" key="1">
    <source>
        <dbReference type="EMBL" id="THG33197.1"/>
    </source>
</evidence>
<comment type="caution">
    <text evidence="1">The sequence shown here is derived from an EMBL/GenBank/DDBJ whole genome shotgun (WGS) entry which is preliminary data.</text>
</comment>
<protein>
    <submittedName>
        <fullName evidence="1">Uncharacterized protein</fullName>
    </submittedName>
</protein>
<dbReference type="AlphaFoldDB" id="A0A4V3WTT5"/>
<dbReference type="OrthoDB" id="3571220at2"/>
<organism evidence="1 2">
    <name type="scientific">Naasia lichenicola</name>
    <dbReference type="NCBI Taxonomy" id="2565933"/>
    <lineage>
        <taxon>Bacteria</taxon>
        <taxon>Bacillati</taxon>
        <taxon>Actinomycetota</taxon>
        <taxon>Actinomycetes</taxon>
        <taxon>Micrococcales</taxon>
        <taxon>Microbacteriaceae</taxon>
        <taxon>Naasia</taxon>
    </lineage>
</organism>
<dbReference type="EMBL" id="SSSM01000001">
    <property type="protein sequence ID" value="THG33197.1"/>
    <property type="molecule type" value="Genomic_DNA"/>
</dbReference>
<evidence type="ECO:0000313" key="2">
    <source>
        <dbReference type="Proteomes" id="UP000309133"/>
    </source>
</evidence>
<keyword evidence="2" id="KW-1185">Reference proteome</keyword>
<reference evidence="1 2" key="1">
    <citation type="submission" date="2019-04" db="EMBL/GenBank/DDBJ databases">
        <authorList>
            <person name="Jiang L."/>
        </authorList>
    </citation>
    <scope>NUCLEOTIDE SEQUENCE [LARGE SCALE GENOMIC DNA]</scope>
    <source>
        <strain evidence="1 2">YIM 131853</strain>
    </source>
</reference>
<name>A0A4V3WTT5_9MICO</name>
<accession>A0A4V3WTT5</accession>
<gene>
    <name evidence="1" type="ORF">E6C64_02250</name>
</gene>
<dbReference type="RefSeq" id="WP_136425978.1">
    <property type="nucleotide sequence ID" value="NZ_SSSM01000001.1"/>
</dbReference>
<sequence>MRNRGEDLRFTGMIGGFGTESGLRVVFGSWRDSPFGRFTDVMIQNARGDRTLIAPSQEIADFVSGTYTFDEVLVERVTIARSHAWLWVIASTIEIGARIGGTTPLGRALRLVPRPIATNPTWLTAIDPLARVLSPGTRTAGSAGSDRTEFYGVTTARSIDEVSGEHRRIDFGGIARMHPRVDFGFGSPPARPSLVAVTTTIRMPPAEATAFTPASS</sequence>